<evidence type="ECO:0000256" key="1">
    <source>
        <dbReference type="SAM" id="Phobius"/>
    </source>
</evidence>
<feature type="transmembrane region" description="Helical" evidence="1">
    <location>
        <begin position="45"/>
        <end position="63"/>
    </location>
</feature>
<gene>
    <name evidence="2" type="ORF">EDB95_0278</name>
</gene>
<dbReference type="EMBL" id="SODV01000001">
    <property type="protein sequence ID" value="TDW99269.1"/>
    <property type="molecule type" value="Genomic_DNA"/>
</dbReference>
<reference evidence="2 3" key="1">
    <citation type="submission" date="2019-03" db="EMBL/GenBank/DDBJ databases">
        <title>Genomic Encyclopedia of Type Strains, Phase IV (KMG-IV): sequencing the most valuable type-strain genomes for metagenomic binning, comparative biology and taxonomic classification.</title>
        <authorList>
            <person name="Goeker M."/>
        </authorList>
    </citation>
    <scope>NUCLEOTIDE SEQUENCE [LARGE SCALE GENOMIC DNA]</scope>
    <source>
        <strain evidence="2 3">DSM 100059</strain>
    </source>
</reference>
<keyword evidence="1" id="KW-0812">Transmembrane</keyword>
<dbReference type="InterPro" id="IPR048136">
    <property type="entry name" value="STM3941-like"/>
</dbReference>
<name>A0A4R8DMP8_9BACT</name>
<sequence>METPLNIYINKKNTVKKIFLYTLGFLFFVACFLLGIYFFPDDWKVVIMPVCAITMAVSVVAYIREYNRKTPVVAVDHGGIEVFEKMFDGFGRVLWADITGFRELALNGKDRRLILFVRNPERYIGNLDGAKKRNRFLKASGQNSNGLLWIDMSRIAYDHGAFKKMLGDHIKK</sequence>
<dbReference type="InterPro" id="IPR016102">
    <property type="entry name" value="Succinyl-CoA_synth-like"/>
</dbReference>
<evidence type="ECO:0008006" key="4">
    <source>
        <dbReference type="Google" id="ProtNLM"/>
    </source>
</evidence>
<feature type="transmembrane region" description="Helical" evidence="1">
    <location>
        <begin position="18"/>
        <end position="39"/>
    </location>
</feature>
<accession>A0A4R8DMP8</accession>
<keyword evidence="1" id="KW-1133">Transmembrane helix</keyword>
<dbReference type="AlphaFoldDB" id="A0A4R8DMP8"/>
<comment type="caution">
    <text evidence="2">The sequence shown here is derived from an EMBL/GenBank/DDBJ whole genome shotgun (WGS) entry which is preliminary data.</text>
</comment>
<dbReference type="SUPFAM" id="SSF52210">
    <property type="entry name" value="Succinyl-CoA synthetase domains"/>
    <property type="match status" value="1"/>
</dbReference>
<evidence type="ECO:0000313" key="3">
    <source>
        <dbReference type="Proteomes" id="UP000294498"/>
    </source>
</evidence>
<keyword evidence="3" id="KW-1185">Reference proteome</keyword>
<dbReference type="NCBIfam" id="NF041635">
    <property type="entry name" value="STM3941_fam"/>
    <property type="match status" value="1"/>
</dbReference>
<dbReference type="Proteomes" id="UP000294498">
    <property type="component" value="Unassembled WGS sequence"/>
</dbReference>
<evidence type="ECO:0000313" key="2">
    <source>
        <dbReference type="EMBL" id="TDW99269.1"/>
    </source>
</evidence>
<keyword evidence="1" id="KW-0472">Membrane</keyword>
<protein>
    <recommendedName>
        <fullName evidence="4">PH (Pleckstrin Homology) domain-containing protein</fullName>
    </recommendedName>
</protein>
<organism evidence="2 3">
    <name type="scientific">Dinghuibacter silviterrae</name>
    <dbReference type="NCBI Taxonomy" id="1539049"/>
    <lineage>
        <taxon>Bacteria</taxon>
        <taxon>Pseudomonadati</taxon>
        <taxon>Bacteroidota</taxon>
        <taxon>Chitinophagia</taxon>
        <taxon>Chitinophagales</taxon>
        <taxon>Chitinophagaceae</taxon>
        <taxon>Dinghuibacter</taxon>
    </lineage>
</organism>
<proteinExistence type="predicted"/>
<dbReference type="RefSeq" id="WP_317128949.1">
    <property type="nucleotide sequence ID" value="NZ_SODV01000001.1"/>
</dbReference>